<evidence type="ECO:0000313" key="1">
    <source>
        <dbReference type="EMBL" id="SMC98159.1"/>
    </source>
</evidence>
<dbReference type="EMBL" id="FWXY01000018">
    <property type="protein sequence ID" value="SMC98159.1"/>
    <property type="molecule type" value="Genomic_DNA"/>
</dbReference>
<accession>A0A1W2DL41</accession>
<evidence type="ECO:0008006" key="3">
    <source>
        <dbReference type="Google" id="ProtNLM"/>
    </source>
</evidence>
<name>A0A1W2DL41_9BACT</name>
<proteinExistence type="predicted"/>
<sequence length="162" mass="18672">MESELKEMIIPKEDALFWLDKNGVWHGENGKFEHPKIIRHFNASIKKDDMGYHLCQPREGFLEKVYFTYEDTALFVIDIIEEKDAQLTLLLSTREPLILEPGQLYTCNDNLYVQTPEHCIKFSQRALVKISAFLEDDGENLCLDLGGVLHEIPEKDVCNSGQ</sequence>
<dbReference type="AlphaFoldDB" id="A0A1W2DL41"/>
<reference evidence="1 2" key="1">
    <citation type="submission" date="2017-04" db="EMBL/GenBank/DDBJ databases">
        <authorList>
            <person name="Afonso C.L."/>
            <person name="Miller P.J."/>
            <person name="Scott M.A."/>
            <person name="Spackman E."/>
            <person name="Goraichik I."/>
            <person name="Dimitrov K.M."/>
            <person name="Suarez D.L."/>
            <person name="Swayne D.E."/>
        </authorList>
    </citation>
    <scope>NUCLEOTIDE SEQUENCE [LARGE SCALE GENOMIC DNA]</scope>
    <source>
        <strain evidence="1 2">DSM 3385</strain>
    </source>
</reference>
<protein>
    <recommendedName>
        <fullName evidence="3">DUF1285 domain-containing protein</fullName>
    </recommendedName>
</protein>
<gene>
    <name evidence="1" type="ORF">SAMN02746065_11880</name>
</gene>
<dbReference type="Proteomes" id="UP000192418">
    <property type="component" value="Unassembled WGS sequence"/>
</dbReference>
<dbReference type="OrthoDB" id="5419679at2"/>
<evidence type="ECO:0000313" key="2">
    <source>
        <dbReference type="Proteomes" id="UP000192418"/>
    </source>
</evidence>
<organism evidence="1 2">
    <name type="scientific">Desulfocicer vacuolatum DSM 3385</name>
    <dbReference type="NCBI Taxonomy" id="1121400"/>
    <lineage>
        <taxon>Bacteria</taxon>
        <taxon>Pseudomonadati</taxon>
        <taxon>Thermodesulfobacteriota</taxon>
        <taxon>Desulfobacteria</taxon>
        <taxon>Desulfobacterales</taxon>
        <taxon>Desulfobacteraceae</taxon>
        <taxon>Desulfocicer</taxon>
    </lineage>
</organism>
<dbReference type="RefSeq" id="WP_084070558.1">
    <property type="nucleotide sequence ID" value="NZ_FWXY01000018.1"/>
</dbReference>
<keyword evidence="2" id="KW-1185">Reference proteome</keyword>